<feature type="domain" description="EamA" evidence="7">
    <location>
        <begin position="181"/>
        <end position="316"/>
    </location>
</feature>
<comment type="similarity">
    <text evidence="2">Belongs to the EamA transporter family.</text>
</comment>
<feature type="transmembrane region" description="Helical" evidence="6">
    <location>
        <begin position="244"/>
        <end position="265"/>
    </location>
</feature>
<comment type="subcellular location">
    <subcellularLocation>
        <location evidence="1">Membrane</location>
        <topology evidence="1">Multi-pass membrane protein</topology>
    </subcellularLocation>
</comment>
<dbReference type="RefSeq" id="WP_230842958.1">
    <property type="nucleotide sequence ID" value="NZ_CP063845.1"/>
</dbReference>
<feature type="transmembrane region" description="Helical" evidence="6">
    <location>
        <begin position="116"/>
        <end position="137"/>
    </location>
</feature>
<evidence type="ECO:0000256" key="4">
    <source>
        <dbReference type="ARBA" id="ARBA00022989"/>
    </source>
</evidence>
<evidence type="ECO:0000256" key="3">
    <source>
        <dbReference type="ARBA" id="ARBA00022692"/>
    </source>
</evidence>
<dbReference type="PANTHER" id="PTHR22911">
    <property type="entry name" value="ACYL-MALONYL CONDENSING ENZYME-RELATED"/>
    <property type="match status" value="1"/>
</dbReference>
<reference evidence="8 9" key="1">
    <citation type="journal article" date="2021" name="Genome Biol. Evol.">
        <title>Complete Genome Sequencing of a Novel Gloeobacter Species from a Waterfall Cave in Mexico.</title>
        <authorList>
            <person name="Saw J.H."/>
            <person name="Cardona T."/>
            <person name="Montejano G."/>
        </authorList>
    </citation>
    <scope>NUCLEOTIDE SEQUENCE [LARGE SCALE GENOMIC DNA]</scope>
    <source>
        <strain evidence="8">MG652769</strain>
    </source>
</reference>
<feature type="transmembrane region" description="Helical" evidence="6">
    <location>
        <begin position="90"/>
        <end position="110"/>
    </location>
</feature>
<protein>
    <submittedName>
        <fullName evidence="8">DMT family transporter</fullName>
    </submittedName>
</protein>
<organism evidence="8 9">
    <name type="scientific">Gloeobacter morelensis MG652769</name>
    <dbReference type="NCBI Taxonomy" id="2781736"/>
    <lineage>
        <taxon>Bacteria</taxon>
        <taxon>Bacillati</taxon>
        <taxon>Cyanobacteriota</taxon>
        <taxon>Cyanophyceae</taxon>
        <taxon>Gloeobacterales</taxon>
        <taxon>Gloeobacteraceae</taxon>
        <taxon>Gloeobacter</taxon>
        <taxon>Gloeobacter morelensis</taxon>
    </lineage>
</organism>
<dbReference type="InterPro" id="IPR037185">
    <property type="entry name" value="EmrE-like"/>
</dbReference>
<feature type="transmembrane region" description="Helical" evidence="6">
    <location>
        <begin position="176"/>
        <end position="199"/>
    </location>
</feature>
<evidence type="ECO:0000313" key="9">
    <source>
        <dbReference type="Proteomes" id="UP001054846"/>
    </source>
</evidence>
<feature type="transmembrane region" description="Helical" evidence="6">
    <location>
        <begin position="149"/>
        <end position="170"/>
    </location>
</feature>
<feature type="transmembrane region" description="Helical" evidence="6">
    <location>
        <begin position="272"/>
        <end position="295"/>
    </location>
</feature>
<dbReference type="PANTHER" id="PTHR22911:SF6">
    <property type="entry name" value="SOLUTE CARRIER FAMILY 35 MEMBER G1"/>
    <property type="match status" value="1"/>
</dbReference>
<feature type="transmembrane region" description="Helical" evidence="6">
    <location>
        <begin position="49"/>
        <end position="70"/>
    </location>
</feature>
<keyword evidence="3 6" id="KW-0812">Transmembrane</keyword>
<dbReference type="SUPFAM" id="SSF103481">
    <property type="entry name" value="Multidrug resistance efflux transporter EmrE"/>
    <property type="match status" value="2"/>
</dbReference>
<gene>
    <name evidence="8" type="ORF">ISF26_05750</name>
</gene>
<evidence type="ECO:0000313" key="8">
    <source>
        <dbReference type="EMBL" id="UFP95735.1"/>
    </source>
</evidence>
<feature type="transmembrane region" description="Helical" evidence="6">
    <location>
        <begin position="301"/>
        <end position="319"/>
    </location>
</feature>
<dbReference type="Pfam" id="PF00892">
    <property type="entry name" value="EamA"/>
    <property type="match status" value="2"/>
</dbReference>
<evidence type="ECO:0000259" key="7">
    <source>
        <dbReference type="Pfam" id="PF00892"/>
    </source>
</evidence>
<evidence type="ECO:0000256" key="5">
    <source>
        <dbReference type="ARBA" id="ARBA00023136"/>
    </source>
</evidence>
<evidence type="ECO:0000256" key="6">
    <source>
        <dbReference type="SAM" id="Phobius"/>
    </source>
</evidence>
<feature type="transmembrane region" description="Helical" evidence="6">
    <location>
        <begin position="12"/>
        <end position="29"/>
    </location>
</feature>
<dbReference type="EMBL" id="CP063845">
    <property type="protein sequence ID" value="UFP95735.1"/>
    <property type="molecule type" value="Genomic_DNA"/>
</dbReference>
<proteinExistence type="inferred from homology"/>
<keyword evidence="4 6" id="KW-1133">Transmembrane helix</keyword>
<keyword evidence="9" id="KW-1185">Reference proteome</keyword>
<name>A0ABY3PPV3_9CYAN</name>
<dbReference type="InterPro" id="IPR000620">
    <property type="entry name" value="EamA_dom"/>
</dbReference>
<keyword evidence="5 6" id="KW-0472">Membrane</keyword>
<feature type="domain" description="EamA" evidence="7">
    <location>
        <begin position="14"/>
        <end position="158"/>
    </location>
</feature>
<accession>A0ABY3PPV3</accession>
<evidence type="ECO:0000256" key="2">
    <source>
        <dbReference type="ARBA" id="ARBA00007362"/>
    </source>
</evidence>
<dbReference type="Proteomes" id="UP001054846">
    <property type="component" value="Chromosome"/>
</dbReference>
<sequence length="342" mass="36435">MAEIRDRFAGTVSGKIYLWLAVFIFGLANPVVRKLTELGALYPVEGRNPISLCNVLFVGNLCALPVLFAVYRHEWTPGNLGRISRREWSLLLIVALLAGALAPALIFQALSLAMVSSVLFVSRIETPLLLALSVWLYGERLNRYQSAGALMCFVGALVPLLLPSGGVPTFSMAEDLWSFGMGEGFAALAAVASAVATILSKNGLAAVPPGIYLVVRSALGAVIFFVVAWALYGPEHFQDAFSPILWQWMLLYGAVIVALGQLLWFSGLKRAAILDASLASSFIPAIGTVGAYFLLGEVPDGIQYFSGILVILGLLLSQWGSRRSPPVALDAMGGTAGGFKGV</sequence>
<evidence type="ECO:0000256" key="1">
    <source>
        <dbReference type="ARBA" id="ARBA00004141"/>
    </source>
</evidence>
<feature type="transmembrane region" description="Helical" evidence="6">
    <location>
        <begin position="211"/>
        <end position="232"/>
    </location>
</feature>